<name>A0A2A9NB41_9AGAR</name>
<evidence type="ECO:0000313" key="1">
    <source>
        <dbReference type="EMBL" id="PFH47839.1"/>
    </source>
</evidence>
<organism evidence="1 2">
    <name type="scientific">Amanita thiersii Skay4041</name>
    <dbReference type="NCBI Taxonomy" id="703135"/>
    <lineage>
        <taxon>Eukaryota</taxon>
        <taxon>Fungi</taxon>
        <taxon>Dikarya</taxon>
        <taxon>Basidiomycota</taxon>
        <taxon>Agaricomycotina</taxon>
        <taxon>Agaricomycetes</taxon>
        <taxon>Agaricomycetidae</taxon>
        <taxon>Agaricales</taxon>
        <taxon>Pluteineae</taxon>
        <taxon>Amanitaceae</taxon>
        <taxon>Amanita</taxon>
    </lineage>
</organism>
<evidence type="ECO:0000313" key="2">
    <source>
        <dbReference type="Proteomes" id="UP000242287"/>
    </source>
</evidence>
<reference evidence="1 2" key="1">
    <citation type="submission" date="2014-02" db="EMBL/GenBank/DDBJ databases">
        <title>Transposable element dynamics among asymbiotic and ectomycorrhizal Amanita fungi.</title>
        <authorList>
            <consortium name="DOE Joint Genome Institute"/>
            <person name="Hess J."/>
            <person name="Skrede I."/>
            <person name="Wolfe B."/>
            <person name="LaButti K."/>
            <person name="Ohm R.A."/>
            <person name="Grigoriev I.V."/>
            <person name="Pringle A."/>
        </authorList>
    </citation>
    <scope>NUCLEOTIDE SEQUENCE [LARGE SCALE GENOMIC DNA]</scope>
    <source>
        <strain evidence="1 2">SKay4041</strain>
    </source>
</reference>
<keyword evidence="2" id="KW-1185">Reference proteome</keyword>
<sequence length="85" mass="9523">MGAMSTHSVFVLSDVQSRCLILMILQGQPSRHQDGWLALQSMIVIMHNRHSHGSHLWNPSLLHSLQLFYLPSIAGYGKAQKDRSG</sequence>
<dbReference type="AlphaFoldDB" id="A0A2A9NB41"/>
<dbReference type="Proteomes" id="UP000242287">
    <property type="component" value="Unassembled WGS sequence"/>
</dbReference>
<proteinExistence type="predicted"/>
<dbReference type="EMBL" id="KZ302089">
    <property type="protein sequence ID" value="PFH47839.1"/>
    <property type="molecule type" value="Genomic_DNA"/>
</dbReference>
<gene>
    <name evidence="1" type="ORF">AMATHDRAFT_66684</name>
</gene>
<accession>A0A2A9NB41</accession>
<protein>
    <submittedName>
        <fullName evidence="1">Uncharacterized protein</fullName>
    </submittedName>
</protein>